<evidence type="ECO:0000259" key="9">
    <source>
        <dbReference type="Pfam" id="PF26410"/>
    </source>
</evidence>
<comment type="caution">
    <text evidence="10">The sequence shown here is derived from an EMBL/GenBank/DDBJ whole genome shotgun (WGS) entry which is preliminary data.</text>
</comment>
<keyword evidence="8" id="KW-0732">Signal</keyword>
<dbReference type="SUPFAM" id="SSF51445">
    <property type="entry name" value="(Trans)glycosidases"/>
    <property type="match status" value="1"/>
</dbReference>
<keyword evidence="11" id="KW-1185">Reference proteome</keyword>
<dbReference type="AlphaFoldDB" id="A0AAV0G104"/>
<evidence type="ECO:0000313" key="11">
    <source>
        <dbReference type="Proteomes" id="UP001152523"/>
    </source>
</evidence>
<dbReference type="GO" id="GO:0005576">
    <property type="term" value="C:extracellular region"/>
    <property type="evidence" value="ECO:0007669"/>
    <property type="project" value="UniProtKB-SubCell"/>
</dbReference>
<dbReference type="PANTHER" id="PTHR31451:SF60">
    <property type="entry name" value="MANNAN ENDO-1,4-BETA-MANNOSIDASE 1"/>
    <property type="match status" value="1"/>
</dbReference>
<dbReference type="EMBL" id="CAMAPF010001032">
    <property type="protein sequence ID" value="CAH9141630.1"/>
    <property type="molecule type" value="Genomic_DNA"/>
</dbReference>
<dbReference type="GO" id="GO:0016985">
    <property type="term" value="F:mannan endo-1,4-beta-mannosidase activity"/>
    <property type="evidence" value="ECO:0007669"/>
    <property type="project" value="UniProtKB-EC"/>
</dbReference>
<evidence type="ECO:0000256" key="2">
    <source>
        <dbReference type="ARBA" id="ARBA00004613"/>
    </source>
</evidence>
<evidence type="ECO:0000256" key="8">
    <source>
        <dbReference type="SAM" id="SignalP"/>
    </source>
</evidence>
<proteinExistence type="inferred from homology"/>
<dbReference type="InterPro" id="IPR045053">
    <property type="entry name" value="MAN-like"/>
</dbReference>
<evidence type="ECO:0000256" key="3">
    <source>
        <dbReference type="ARBA" id="ARBA00005641"/>
    </source>
</evidence>
<gene>
    <name evidence="10" type="ORF">CEPIT_LOCUS39271</name>
</gene>
<dbReference type="Pfam" id="PF26410">
    <property type="entry name" value="GH5_mannosidase"/>
    <property type="match status" value="1"/>
</dbReference>
<dbReference type="InterPro" id="IPR001547">
    <property type="entry name" value="Glyco_hydro_5"/>
</dbReference>
<evidence type="ECO:0000256" key="4">
    <source>
        <dbReference type="ARBA" id="ARBA00012706"/>
    </source>
</evidence>
<evidence type="ECO:0000256" key="6">
    <source>
        <dbReference type="ARBA" id="ARBA00022801"/>
    </source>
</evidence>
<dbReference type="GO" id="GO:0000272">
    <property type="term" value="P:polysaccharide catabolic process"/>
    <property type="evidence" value="ECO:0007669"/>
    <property type="project" value="InterPro"/>
</dbReference>
<dbReference type="FunFam" id="3.20.20.80:FF:000012">
    <property type="entry name" value="Mannan endo-1,4-beta-mannosidase 6"/>
    <property type="match status" value="1"/>
</dbReference>
<keyword evidence="6" id="KW-0378">Hydrolase</keyword>
<comment type="similarity">
    <text evidence="3">Belongs to the glycosyl hydrolase 5 (cellulase A) family.</text>
</comment>
<sequence>MKFWGVSSILFLILLVLKEIRAGKEENGWVTTQGVQFMLNGSPFYSNGFNAYWLMVVAYDVKERSKVTEVFKQAQMYNLTIVRTWAFNDNPGNFSLQSSPGVYDQTMFQGLDYVISEAGKYGIKLILSLVNNYDDYGGKKQYVRWVYPDRNLSAVSNASDEFFTDENVKQLYKNHVQAVLTRNNTISGVVYKDDPTIMAWELMNEPRCPSDVSGNTLKKWIAEMAGYLKSIDANHLLEVGLEGFYNPSNGYKNQGLPYYQVGTDFISNNQIPEIDFTTAHLYPIAWLRNGSSDEEQVEFLKKWIKVHIDDAQNTTLLHKPMLLAEFGKHEQDPGYSVAKRDNFMRTAYTAMYSSAKAGGAAAGSLFWQIMVEGLPNYKDGLSIILSQNTSTNYIIYEESQRLAELSKMYAMLKNEEWKKMKKNTKGATAREIHGNGNGN</sequence>
<accession>A0AAV0G104</accession>
<keyword evidence="5" id="KW-0964">Secreted</keyword>
<dbReference type="Gene3D" id="3.20.20.80">
    <property type="entry name" value="Glycosidases"/>
    <property type="match status" value="1"/>
</dbReference>
<feature type="domain" description="Glycoside hydrolase family 5" evidence="9">
    <location>
        <begin position="29"/>
        <end position="368"/>
    </location>
</feature>
<keyword evidence="7" id="KW-0326">Glycosidase</keyword>
<dbReference type="InterPro" id="IPR017853">
    <property type="entry name" value="GH"/>
</dbReference>
<protein>
    <recommendedName>
        <fullName evidence="4">mannan endo-1,4-beta-mannosidase</fullName>
        <ecNumber evidence="4">3.2.1.78</ecNumber>
    </recommendedName>
</protein>
<feature type="signal peptide" evidence="8">
    <location>
        <begin position="1"/>
        <end position="22"/>
    </location>
</feature>
<feature type="chain" id="PRO_5043392871" description="mannan endo-1,4-beta-mannosidase" evidence="8">
    <location>
        <begin position="23"/>
        <end position="439"/>
    </location>
</feature>
<name>A0AAV0G104_9ASTE</name>
<comment type="subcellular location">
    <subcellularLocation>
        <location evidence="2">Secreted</location>
    </subcellularLocation>
</comment>
<evidence type="ECO:0000256" key="7">
    <source>
        <dbReference type="ARBA" id="ARBA00023295"/>
    </source>
</evidence>
<evidence type="ECO:0000256" key="5">
    <source>
        <dbReference type="ARBA" id="ARBA00022525"/>
    </source>
</evidence>
<comment type="catalytic activity">
    <reaction evidence="1">
        <text>Random hydrolysis of (1-&gt;4)-beta-D-mannosidic linkages in mannans, galactomannans and glucomannans.</text>
        <dbReference type="EC" id="3.2.1.78"/>
    </reaction>
</comment>
<evidence type="ECO:0000256" key="1">
    <source>
        <dbReference type="ARBA" id="ARBA00001678"/>
    </source>
</evidence>
<dbReference type="Proteomes" id="UP001152523">
    <property type="component" value="Unassembled WGS sequence"/>
</dbReference>
<reference evidence="10" key="1">
    <citation type="submission" date="2022-07" db="EMBL/GenBank/DDBJ databases">
        <authorList>
            <person name="Macas J."/>
            <person name="Novak P."/>
            <person name="Neumann P."/>
        </authorList>
    </citation>
    <scope>NUCLEOTIDE SEQUENCE</scope>
</reference>
<dbReference type="EC" id="3.2.1.78" evidence="4"/>
<organism evidence="10 11">
    <name type="scientific">Cuscuta epithymum</name>
    <dbReference type="NCBI Taxonomy" id="186058"/>
    <lineage>
        <taxon>Eukaryota</taxon>
        <taxon>Viridiplantae</taxon>
        <taxon>Streptophyta</taxon>
        <taxon>Embryophyta</taxon>
        <taxon>Tracheophyta</taxon>
        <taxon>Spermatophyta</taxon>
        <taxon>Magnoliopsida</taxon>
        <taxon>eudicotyledons</taxon>
        <taxon>Gunneridae</taxon>
        <taxon>Pentapetalae</taxon>
        <taxon>asterids</taxon>
        <taxon>lamiids</taxon>
        <taxon>Solanales</taxon>
        <taxon>Convolvulaceae</taxon>
        <taxon>Cuscuteae</taxon>
        <taxon>Cuscuta</taxon>
        <taxon>Cuscuta subgen. Cuscuta</taxon>
    </lineage>
</organism>
<dbReference type="PANTHER" id="PTHR31451">
    <property type="match status" value="1"/>
</dbReference>
<evidence type="ECO:0000313" key="10">
    <source>
        <dbReference type="EMBL" id="CAH9141630.1"/>
    </source>
</evidence>